<feature type="signal peptide" evidence="1">
    <location>
        <begin position="1"/>
        <end position="23"/>
    </location>
</feature>
<dbReference type="RefSeq" id="WP_092171854.1">
    <property type="nucleotide sequence ID" value="NZ_FNZH01000002.1"/>
</dbReference>
<sequence length="387" mass="44797">MRSSICTVLILAVVLACSGTNQSEPVVRISSLDYSLDTVQIDAGDEILFVSRRLNQSDLSLDRQFLYNFNRQEHAFEKIDLDRLQLVRKFPFEKEGPNGTGSYFHSFFLLQNDRLMLGSAKKWSIFELNGRKIKEITFQEVPFAAVEMEESDNFFVKLAINEGHYLGLLRNYHEKSTDLLRVDLNAGRASRVAMPQFDRMKDFEFEFSDGKTYMYYAPELYLRFEGGKFLLGNDIQNDLAIYVPGIDSLRIIRYESELTANRKAAVPGTTTFDSQEAFFETYIQFREDIGFSVPVWDAQNEVYYRFSYKGIFERTPTEGHEWPQVTAAEVFLTVFDENLELLAESRIPDLTQPPEKHFVKDGKVWMFVNLRDEMGFARLSVDLEGLK</sequence>
<organism evidence="2 3">
    <name type="scientific">Cyclobacterium xiamenense</name>
    <dbReference type="NCBI Taxonomy" id="1297121"/>
    <lineage>
        <taxon>Bacteria</taxon>
        <taxon>Pseudomonadati</taxon>
        <taxon>Bacteroidota</taxon>
        <taxon>Cytophagia</taxon>
        <taxon>Cytophagales</taxon>
        <taxon>Cyclobacteriaceae</taxon>
        <taxon>Cyclobacterium</taxon>
    </lineage>
</organism>
<dbReference type="AlphaFoldDB" id="A0A1H6WEH1"/>
<dbReference type="Proteomes" id="UP000199403">
    <property type="component" value="Unassembled WGS sequence"/>
</dbReference>
<gene>
    <name evidence="2" type="ORF">SAMN05192553_102650</name>
</gene>
<dbReference type="InterPro" id="IPR025316">
    <property type="entry name" value="DUF4221"/>
</dbReference>
<reference evidence="3" key="1">
    <citation type="submission" date="2016-10" db="EMBL/GenBank/DDBJ databases">
        <authorList>
            <person name="Varghese N."/>
            <person name="Submissions S."/>
        </authorList>
    </citation>
    <scope>NUCLEOTIDE SEQUENCE [LARGE SCALE GENOMIC DNA]</scope>
    <source>
        <strain evidence="3">IBRC-M 10761</strain>
    </source>
</reference>
<evidence type="ECO:0008006" key="4">
    <source>
        <dbReference type="Google" id="ProtNLM"/>
    </source>
</evidence>
<dbReference type="EMBL" id="FNZH01000002">
    <property type="protein sequence ID" value="SEJ15293.1"/>
    <property type="molecule type" value="Genomic_DNA"/>
</dbReference>
<keyword evidence="3" id="KW-1185">Reference proteome</keyword>
<keyword evidence="1" id="KW-0732">Signal</keyword>
<name>A0A1H6WEH1_9BACT</name>
<dbReference type="Pfam" id="PF13970">
    <property type="entry name" value="DUF4221"/>
    <property type="match status" value="1"/>
</dbReference>
<evidence type="ECO:0000313" key="2">
    <source>
        <dbReference type="EMBL" id="SEJ15293.1"/>
    </source>
</evidence>
<dbReference type="PROSITE" id="PS51257">
    <property type="entry name" value="PROKAR_LIPOPROTEIN"/>
    <property type="match status" value="1"/>
</dbReference>
<feature type="chain" id="PRO_5011656932" description="TolB-like 6-blade propeller-like" evidence="1">
    <location>
        <begin position="24"/>
        <end position="387"/>
    </location>
</feature>
<evidence type="ECO:0000313" key="3">
    <source>
        <dbReference type="Proteomes" id="UP000199403"/>
    </source>
</evidence>
<proteinExistence type="predicted"/>
<accession>A0A1H6WEH1</accession>
<dbReference type="OrthoDB" id="833511at2"/>
<evidence type="ECO:0000256" key="1">
    <source>
        <dbReference type="SAM" id="SignalP"/>
    </source>
</evidence>
<protein>
    <recommendedName>
        <fullName evidence="4">TolB-like 6-blade propeller-like</fullName>
    </recommendedName>
</protein>